<dbReference type="SUPFAM" id="SSF103473">
    <property type="entry name" value="MFS general substrate transporter"/>
    <property type="match status" value="1"/>
</dbReference>
<dbReference type="Proteomes" id="UP000070544">
    <property type="component" value="Unassembled WGS sequence"/>
</dbReference>
<name>A0A139AM23_GONPJ</name>
<evidence type="ECO:0000313" key="7">
    <source>
        <dbReference type="EMBL" id="KXS17827.1"/>
    </source>
</evidence>
<dbReference type="STRING" id="1344416.A0A139AM23"/>
<evidence type="ECO:0000256" key="4">
    <source>
        <dbReference type="ARBA" id="ARBA00022989"/>
    </source>
</evidence>
<proteinExistence type="predicted"/>
<evidence type="ECO:0000256" key="2">
    <source>
        <dbReference type="ARBA" id="ARBA00022448"/>
    </source>
</evidence>
<dbReference type="GO" id="GO:0016020">
    <property type="term" value="C:membrane"/>
    <property type="evidence" value="ECO:0007669"/>
    <property type="project" value="UniProtKB-SubCell"/>
</dbReference>
<dbReference type="AlphaFoldDB" id="A0A139AM23"/>
<evidence type="ECO:0000256" key="3">
    <source>
        <dbReference type="ARBA" id="ARBA00022692"/>
    </source>
</evidence>
<evidence type="ECO:0000256" key="1">
    <source>
        <dbReference type="ARBA" id="ARBA00004141"/>
    </source>
</evidence>
<evidence type="ECO:0000313" key="8">
    <source>
        <dbReference type="Proteomes" id="UP000070544"/>
    </source>
</evidence>
<feature type="domain" description="Major facilitator superfamily (MFS) profile" evidence="6">
    <location>
        <begin position="35"/>
        <end position="455"/>
    </location>
</feature>
<dbReference type="GO" id="GO:0022857">
    <property type="term" value="F:transmembrane transporter activity"/>
    <property type="evidence" value="ECO:0007669"/>
    <property type="project" value="InterPro"/>
</dbReference>
<keyword evidence="4" id="KW-1133">Transmembrane helix</keyword>
<keyword evidence="5" id="KW-0472">Membrane</keyword>
<keyword evidence="3" id="KW-0812">Transmembrane</keyword>
<dbReference type="InterPro" id="IPR036259">
    <property type="entry name" value="MFS_trans_sf"/>
</dbReference>
<sequence>MAEVEHADAKANGQRWTPEEESSFLNKLDKRVVPILSIMYLFSFLDRINIGNVKVANNDIPGNTFEESLGLEGIQFNILTSFFFIPYIVFELPSNVMLKIVGPKAWLSRIMVSWGIIATCQAACSNFGSFLACRLLLGAAEAGFFPGMVFYLTFWYQRFEMSLRLSTVYAVTQFVSAWGGFFAKWIALLNGYGGLKGWQWILVIEGIPSVLVGVLAYFILPKYPHSNDGFLTDREQFIATQRLPRSASRMDDETFNVDDFKKTIADPILLLFCLAALCVFFPGNGTNFFRPSIIAGLGWSGDMANLMSTWPGIAGAVFDQYWGWQSDKLQERPLHILFCMACGALGSAFLVAGQIQLWHPGLRYFFLFIIALNGPVIPLIFVYRANLLSGSTAIAVATAVTTMAGNVGALIAPFAYPNAWGPLYIQACWMSFASYTGGFCAIALVYIWEIHKSKADPICAAEHSTLKRAASR</sequence>
<dbReference type="PANTHER" id="PTHR43791">
    <property type="entry name" value="PERMEASE-RELATED"/>
    <property type="match status" value="1"/>
</dbReference>
<dbReference type="InterPro" id="IPR011701">
    <property type="entry name" value="MFS"/>
</dbReference>
<dbReference type="Gene3D" id="1.20.1250.20">
    <property type="entry name" value="MFS general substrate transporter like domains"/>
    <property type="match status" value="2"/>
</dbReference>
<accession>A0A139AM23</accession>
<dbReference type="PANTHER" id="PTHR43791:SF36">
    <property type="entry name" value="TRANSPORTER, PUTATIVE (AFU_ORTHOLOGUE AFUA_6G08340)-RELATED"/>
    <property type="match status" value="1"/>
</dbReference>
<keyword evidence="8" id="KW-1185">Reference proteome</keyword>
<dbReference type="FunFam" id="1.20.1250.20:FF:000018">
    <property type="entry name" value="MFS transporter permease"/>
    <property type="match status" value="1"/>
</dbReference>
<keyword evidence="2" id="KW-0813">Transport</keyword>
<gene>
    <name evidence="7" type="ORF">M427DRAFT_246958</name>
</gene>
<organism evidence="7 8">
    <name type="scientific">Gonapodya prolifera (strain JEL478)</name>
    <name type="common">Monoblepharis prolifera</name>
    <dbReference type="NCBI Taxonomy" id="1344416"/>
    <lineage>
        <taxon>Eukaryota</taxon>
        <taxon>Fungi</taxon>
        <taxon>Fungi incertae sedis</taxon>
        <taxon>Chytridiomycota</taxon>
        <taxon>Chytridiomycota incertae sedis</taxon>
        <taxon>Monoblepharidomycetes</taxon>
        <taxon>Monoblepharidales</taxon>
        <taxon>Gonapodyaceae</taxon>
        <taxon>Gonapodya</taxon>
    </lineage>
</organism>
<evidence type="ECO:0000256" key="5">
    <source>
        <dbReference type="ARBA" id="ARBA00023136"/>
    </source>
</evidence>
<reference evidence="7 8" key="1">
    <citation type="journal article" date="2015" name="Genome Biol. Evol.">
        <title>Phylogenomic analyses indicate that early fungi evolved digesting cell walls of algal ancestors of land plants.</title>
        <authorList>
            <person name="Chang Y."/>
            <person name="Wang S."/>
            <person name="Sekimoto S."/>
            <person name="Aerts A.L."/>
            <person name="Choi C."/>
            <person name="Clum A."/>
            <person name="LaButti K.M."/>
            <person name="Lindquist E.A."/>
            <person name="Yee Ngan C."/>
            <person name="Ohm R.A."/>
            <person name="Salamov A.A."/>
            <person name="Grigoriev I.V."/>
            <person name="Spatafora J.W."/>
            <person name="Berbee M.L."/>
        </authorList>
    </citation>
    <scope>NUCLEOTIDE SEQUENCE [LARGE SCALE GENOMIC DNA]</scope>
    <source>
        <strain evidence="7 8">JEL478</strain>
    </source>
</reference>
<dbReference type="OrthoDB" id="2985014at2759"/>
<dbReference type="Pfam" id="PF07690">
    <property type="entry name" value="MFS_1"/>
    <property type="match status" value="1"/>
</dbReference>
<protein>
    <submittedName>
        <fullName evidence="7">MFS general substrate transporter</fullName>
    </submittedName>
</protein>
<dbReference type="PROSITE" id="PS50850">
    <property type="entry name" value="MFS"/>
    <property type="match status" value="1"/>
</dbReference>
<comment type="subcellular location">
    <subcellularLocation>
        <location evidence="1">Membrane</location>
        <topology evidence="1">Multi-pass membrane protein</topology>
    </subcellularLocation>
</comment>
<dbReference type="EMBL" id="KQ965745">
    <property type="protein sequence ID" value="KXS17827.1"/>
    <property type="molecule type" value="Genomic_DNA"/>
</dbReference>
<evidence type="ECO:0000259" key="6">
    <source>
        <dbReference type="PROSITE" id="PS50850"/>
    </source>
</evidence>
<dbReference type="InterPro" id="IPR020846">
    <property type="entry name" value="MFS_dom"/>
</dbReference>